<keyword evidence="5" id="KW-0472">Membrane</keyword>
<dbReference type="GO" id="GO:0003677">
    <property type="term" value="F:DNA binding"/>
    <property type="evidence" value="ECO:0007669"/>
    <property type="project" value="UniProtKB-KW"/>
</dbReference>
<evidence type="ECO:0000256" key="3">
    <source>
        <dbReference type="ARBA" id="ARBA00023242"/>
    </source>
</evidence>
<evidence type="ECO:0008006" key="10">
    <source>
        <dbReference type="Google" id="ProtNLM"/>
    </source>
</evidence>
<evidence type="ECO:0000259" key="7">
    <source>
        <dbReference type="PROSITE" id="PS51294"/>
    </source>
</evidence>
<proteinExistence type="predicted"/>
<evidence type="ECO:0000259" key="6">
    <source>
        <dbReference type="PROSITE" id="PS50090"/>
    </source>
</evidence>
<gene>
    <name evidence="8" type="ORF">ZIOFF_018119</name>
</gene>
<keyword evidence="5" id="KW-1133">Transmembrane helix</keyword>
<dbReference type="CDD" id="cd00167">
    <property type="entry name" value="SANT"/>
    <property type="match status" value="1"/>
</dbReference>
<keyword evidence="9" id="KW-1185">Reference proteome</keyword>
<keyword evidence="3" id="KW-0539">Nucleus</keyword>
<dbReference type="EMBL" id="JACMSC010000005">
    <property type="protein sequence ID" value="KAG6521053.1"/>
    <property type="molecule type" value="Genomic_DNA"/>
</dbReference>
<dbReference type="InterPro" id="IPR017930">
    <property type="entry name" value="Myb_dom"/>
</dbReference>
<feature type="compositionally biased region" description="Polar residues" evidence="4">
    <location>
        <begin position="246"/>
        <end position="266"/>
    </location>
</feature>
<dbReference type="Proteomes" id="UP000734854">
    <property type="component" value="Unassembled WGS sequence"/>
</dbReference>
<accession>A0A8J5LKN4</accession>
<protein>
    <recommendedName>
        <fullName evidence="10">Myb-like domain-containing protein</fullName>
    </recommendedName>
</protein>
<evidence type="ECO:0000313" key="9">
    <source>
        <dbReference type="Proteomes" id="UP000734854"/>
    </source>
</evidence>
<feature type="domain" description="Myb-like" evidence="6">
    <location>
        <begin position="9"/>
        <end position="52"/>
    </location>
</feature>
<feature type="transmembrane region" description="Helical" evidence="5">
    <location>
        <begin position="306"/>
        <end position="327"/>
    </location>
</feature>
<evidence type="ECO:0000256" key="2">
    <source>
        <dbReference type="ARBA" id="ARBA00023125"/>
    </source>
</evidence>
<evidence type="ECO:0000313" key="8">
    <source>
        <dbReference type="EMBL" id="KAG6521053.1"/>
    </source>
</evidence>
<dbReference type="PANTHER" id="PTHR47999">
    <property type="entry name" value="TRANSCRIPTION FACTOR MYB8-RELATED-RELATED"/>
    <property type="match status" value="1"/>
</dbReference>
<evidence type="ECO:0000256" key="1">
    <source>
        <dbReference type="ARBA" id="ARBA00004123"/>
    </source>
</evidence>
<sequence>MGRTPCCDRDDLKKGPWTPEEDQKLVVCIQKHGQGNWRTLPKKASILVIARSMRISLIFRAPSLQQCFGDMAEDFQLPSELLDDGFFNAFFADREGNLEEEKEDDLSGRNRQMQNDKARDLLNGAAGKQAALFELDDAERRRRSHHERWLLNLQILRLKQKQLLQQQPYAARTGISYGGSSSVGLPPLSRTPFLFQHQLHSACAARLVFLCRSGARKQSAGTGVFLPRTTMSKADPQKKSSAASSTVKTPARDNTTLPSGFANQNDTFTGRAVDAVRTHSHLQPAAIRTPMSYLPRKWSSACRDGYNVAMMVILICAQLTILTVVTLTDLDLTVKCLASPKVLVGSLASPELVPLTLASLEIMAVSLALLRTVAASWLVLPLD</sequence>
<dbReference type="PROSITE" id="PS51294">
    <property type="entry name" value="HTH_MYB"/>
    <property type="match status" value="1"/>
</dbReference>
<reference evidence="8 9" key="1">
    <citation type="submission" date="2020-08" db="EMBL/GenBank/DDBJ databases">
        <title>Plant Genome Project.</title>
        <authorList>
            <person name="Zhang R.-G."/>
        </authorList>
    </citation>
    <scope>NUCLEOTIDE SEQUENCE [LARGE SCALE GENOMIC DNA]</scope>
    <source>
        <tissue evidence="8">Rhizome</tissue>
    </source>
</reference>
<dbReference type="GO" id="GO:0005634">
    <property type="term" value="C:nucleus"/>
    <property type="evidence" value="ECO:0007669"/>
    <property type="project" value="UniProtKB-SubCell"/>
</dbReference>
<dbReference type="Gene3D" id="1.10.10.60">
    <property type="entry name" value="Homeodomain-like"/>
    <property type="match status" value="1"/>
</dbReference>
<dbReference type="AlphaFoldDB" id="A0A8J5LKN4"/>
<dbReference type="SUPFAM" id="SSF46689">
    <property type="entry name" value="Homeodomain-like"/>
    <property type="match status" value="1"/>
</dbReference>
<organism evidence="8 9">
    <name type="scientific">Zingiber officinale</name>
    <name type="common">Ginger</name>
    <name type="synonym">Amomum zingiber</name>
    <dbReference type="NCBI Taxonomy" id="94328"/>
    <lineage>
        <taxon>Eukaryota</taxon>
        <taxon>Viridiplantae</taxon>
        <taxon>Streptophyta</taxon>
        <taxon>Embryophyta</taxon>
        <taxon>Tracheophyta</taxon>
        <taxon>Spermatophyta</taxon>
        <taxon>Magnoliopsida</taxon>
        <taxon>Liliopsida</taxon>
        <taxon>Zingiberales</taxon>
        <taxon>Zingiberaceae</taxon>
        <taxon>Zingiber</taxon>
    </lineage>
</organism>
<feature type="region of interest" description="Disordered" evidence="4">
    <location>
        <begin position="227"/>
        <end position="266"/>
    </location>
</feature>
<feature type="transmembrane region" description="Helical" evidence="5">
    <location>
        <begin position="362"/>
        <end position="380"/>
    </location>
</feature>
<comment type="caution">
    <text evidence="8">The sequence shown here is derived from an EMBL/GenBank/DDBJ whole genome shotgun (WGS) entry which is preliminary data.</text>
</comment>
<keyword evidence="2" id="KW-0238">DNA-binding</keyword>
<keyword evidence="5" id="KW-0812">Transmembrane</keyword>
<dbReference type="PANTHER" id="PTHR47999:SF124">
    <property type="entry name" value="MYB TRANSCRIPTION FACTOR 42"/>
    <property type="match status" value="1"/>
</dbReference>
<comment type="subcellular location">
    <subcellularLocation>
        <location evidence="1">Nucleus</location>
    </subcellularLocation>
</comment>
<dbReference type="Pfam" id="PF00249">
    <property type="entry name" value="Myb_DNA-binding"/>
    <property type="match status" value="1"/>
</dbReference>
<evidence type="ECO:0000256" key="4">
    <source>
        <dbReference type="SAM" id="MobiDB-lite"/>
    </source>
</evidence>
<feature type="domain" description="HTH myb-type" evidence="7">
    <location>
        <begin position="9"/>
        <end position="38"/>
    </location>
</feature>
<dbReference type="InterPro" id="IPR015495">
    <property type="entry name" value="Myb_TF_plants"/>
</dbReference>
<evidence type="ECO:0000256" key="5">
    <source>
        <dbReference type="SAM" id="Phobius"/>
    </source>
</evidence>
<dbReference type="PROSITE" id="PS50090">
    <property type="entry name" value="MYB_LIKE"/>
    <property type="match status" value="1"/>
</dbReference>
<dbReference type="InterPro" id="IPR001005">
    <property type="entry name" value="SANT/Myb"/>
</dbReference>
<dbReference type="InterPro" id="IPR009057">
    <property type="entry name" value="Homeodomain-like_sf"/>
</dbReference>
<name>A0A8J5LKN4_ZINOF</name>